<evidence type="ECO:0000313" key="4">
    <source>
        <dbReference type="EMBL" id="MCW3787987.1"/>
    </source>
</evidence>
<keyword evidence="5" id="KW-1185">Reference proteome</keyword>
<evidence type="ECO:0000256" key="2">
    <source>
        <dbReference type="SAM" id="SignalP"/>
    </source>
</evidence>
<organism evidence="4 5">
    <name type="scientific">Plebeiibacterium sediminum</name>
    <dbReference type="NCBI Taxonomy" id="2992112"/>
    <lineage>
        <taxon>Bacteria</taxon>
        <taxon>Pseudomonadati</taxon>
        <taxon>Bacteroidota</taxon>
        <taxon>Bacteroidia</taxon>
        <taxon>Marinilabiliales</taxon>
        <taxon>Marinilabiliaceae</taxon>
        <taxon>Plebeiibacterium</taxon>
    </lineage>
</organism>
<dbReference type="GO" id="GO:0016787">
    <property type="term" value="F:hydrolase activity"/>
    <property type="evidence" value="ECO:0007669"/>
    <property type="project" value="UniProtKB-KW"/>
</dbReference>
<dbReference type="RefSeq" id="WP_301191548.1">
    <property type="nucleotide sequence ID" value="NZ_JAPDPJ010000041.1"/>
</dbReference>
<comment type="caution">
    <text evidence="4">The sequence shown here is derived from an EMBL/GenBank/DDBJ whole genome shotgun (WGS) entry which is preliminary data.</text>
</comment>
<dbReference type="SUPFAM" id="SSF53474">
    <property type="entry name" value="alpha/beta-Hydrolases"/>
    <property type="match status" value="1"/>
</dbReference>
<proteinExistence type="predicted"/>
<dbReference type="InterPro" id="IPR050300">
    <property type="entry name" value="GDXG_lipolytic_enzyme"/>
</dbReference>
<dbReference type="AlphaFoldDB" id="A0AAE3M6K9"/>
<evidence type="ECO:0000256" key="1">
    <source>
        <dbReference type="ARBA" id="ARBA00022801"/>
    </source>
</evidence>
<feature type="signal peptide" evidence="2">
    <location>
        <begin position="1"/>
        <end position="21"/>
    </location>
</feature>
<evidence type="ECO:0000313" key="5">
    <source>
        <dbReference type="Proteomes" id="UP001209229"/>
    </source>
</evidence>
<gene>
    <name evidence="4" type="ORF">OM075_16040</name>
</gene>
<dbReference type="InterPro" id="IPR049492">
    <property type="entry name" value="BD-FAE-like_dom"/>
</dbReference>
<dbReference type="Pfam" id="PF20434">
    <property type="entry name" value="BD-FAE"/>
    <property type="match status" value="1"/>
</dbReference>
<dbReference type="Proteomes" id="UP001209229">
    <property type="component" value="Unassembled WGS sequence"/>
</dbReference>
<protein>
    <submittedName>
        <fullName evidence="4">Alpha/beta hydrolase</fullName>
    </submittedName>
</protein>
<reference evidence="4" key="1">
    <citation type="submission" date="2022-10" db="EMBL/GenBank/DDBJ databases">
        <authorList>
            <person name="Yu W.X."/>
        </authorList>
    </citation>
    <scope>NUCLEOTIDE SEQUENCE</scope>
    <source>
        <strain evidence="4">AAT</strain>
    </source>
</reference>
<keyword evidence="1 4" id="KW-0378">Hydrolase</keyword>
<name>A0AAE3M6K9_9BACT</name>
<feature type="chain" id="PRO_5042131836" evidence="2">
    <location>
        <begin position="22"/>
        <end position="328"/>
    </location>
</feature>
<dbReference type="InterPro" id="IPR029058">
    <property type="entry name" value="AB_hydrolase_fold"/>
</dbReference>
<feature type="domain" description="BD-FAE-like" evidence="3">
    <location>
        <begin position="84"/>
        <end position="269"/>
    </location>
</feature>
<keyword evidence="2" id="KW-0732">Signal</keyword>
<dbReference type="PANTHER" id="PTHR48081:SF13">
    <property type="entry name" value="ALPHA_BETA HYDROLASE"/>
    <property type="match status" value="1"/>
</dbReference>
<dbReference type="Gene3D" id="3.40.50.1820">
    <property type="entry name" value="alpha/beta hydrolase"/>
    <property type="match status" value="1"/>
</dbReference>
<sequence length="328" mass="37296">MSLKTTTVIICFLFFASIAGAQTKTPAFPVDTSYTVANQLRKYQKYYPYLLAAEDELYKGVIEYRDVIYTTLKKTKYGKRDLHLDIFRPEKEGEYPSIILVHGGGWRSGNKSLLVPMAQMIAKRGFVAIAVEYQMALEAPYPAAVHNIKSAIRWMRANAEKYNIDPERIAISGTSAGGHLASLVGLTNGVEKFEGTMGNESHSSFVQAIIDIDGVLNFMAPLSLNKERRDDSPDVQWIGGQFKDVPELWKEVSPIYWANENSVPMLFINSGYPRFHAGQDELIGMLDEWGIYNDVVKFKVRMHTFWLFHPFIDETVDYMVDFMNKVMK</sequence>
<dbReference type="PANTHER" id="PTHR48081">
    <property type="entry name" value="AB HYDROLASE SUPERFAMILY PROTEIN C4A8.06C"/>
    <property type="match status" value="1"/>
</dbReference>
<dbReference type="EMBL" id="JAPDPJ010000041">
    <property type="protein sequence ID" value="MCW3787987.1"/>
    <property type="molecule type" value="Genomic_DNA"/>
</dbReference>
<accession>A0AAE3M6K9</accession>
<evidence type="ECO:0000259" key="3">
    <source>
        <dbReference type="Pfam" id="PF20434"/>
    </source>
</evidence>